<evidence type="ECO:0000313" key="1">
    <source>
        <dbReference type="EMBL" id="KAG7728800.1"/>
    </source>
</evidence>
<dbReference type="Proteomes" id="UP000738402">
    <property type="component" value="Unassembled WGS sequence"/>
</dbReference>
<proteinExistence type="predicted"/>
<name>A0AAN6I1R1_9ASCO</name>
<evidence type="ECO:0000313" key="2">
    <source>
        <dbReference type="Proteomes" id="UP000738402"/>
    </source>
</evidence>
<organism evidence="1 2">
    <name type="scientific">Ogataea haglerorum</name>
    <dbReference type="NCBI Taxonomy" id="1937702"/>
    <lineage>
        <taxon>Eukaryota</taxon>
        <taxon>Fungi</taxon>
        <taxon>Dikarya</taxon>
        <taxon>Ascomycota</taxon>
        <taxon>Saccharomycotina</taxon>
        <taxon>Pichiomycetes</taxon>
        <taxon>Pichiales</taxon>
        <taxon>Pichiaceae</taxon>
        <taxon>Ogataea</taxon>
    </lineage>
</organism>
<dbReference type="AlphaFoldDB" id="A0AAN6I1R1"/>
<sequence length="830" mass="95258">MGSNSETIEVARGYTKWLDYVVINFGFQIVIYDMNMKPVKRFLIPDINLYHMVTIERYLLVIIDNSRDFLAIMLTWDKEHLEIAYCGPNIKKQNSCFQDGEKSLIAGNLTGWMIAHGQATLYRIYLNTRGVIFQPFTDDGILQSGQAFCSELQGNVLVMCAVHHRTLCLPWIHRKVVNEEVIFCSNGFDSRFYRFSNRDSQLFGLARTHDGNIRKIIPIGKNHLLLVSTRIRVVLRSRVCNRYDLLGCDEGLEIYRSNGTIPDVLCIRDGHAIICDQEKGLSVLRYRVGKLDFKYKLNFVGEYVKAKQMLKLSNHRYIAISSSNVFLFKFTKRWRLEVQRILRGHLFVPFTNLLTESKAMGICSKNCTSELVEVFQDDTTRMTSMKMRSKLKVEQTKIPVLGSFCEIYPIDDYHLYARCLDGHLYELILKGDTVKIEKSLLKTKETENVIAVTATVLVTTKCAVQVDTNDIFSTFKDTALSYESTSSYGVVLTSSMIYIFVLHPNPHVLHKVACNAAHVSMYESDNKDLSIIYDVHGVLHHLKINRANMVHMRSGTGQVDTQALMLLNNNLFASLTSWGTLHFKWLSTFDDVSIIRLPKTCSQVWRTSDSSFAAFSPLETYIFLMTADTVEPYYIQNSRDTLHLQVIGNSLYHLRRSELVISKIISNSFSENTYHHLGPMHNIQIITIEQSPYLIYNDYDNVHLYDLNVKDSLVSLRMPNIQHIYSYKGLRFGDNSVDDRCLILLVAKVNEQFDTSKCTLELVALKVSHDPSFKELFSMKPEHSNWSCLDWFRLKKTLEARSDHQLQIQTIPGSWVVSWNGRGCGFALSV</sequence>
<gene>
    <name evidence="1" type="ORF">KL933_002033</name>
</gene>
<comment type="caution">
    <text evidence="1">The sequence shown here is derived from an EMBL/GenBank/DDBJ whole genome shotgun (WGS) entry which is preliminary data.</text>
</comment>
<reference evidence="1" key="1">
    <citation type="journal article" date="2021" name="G3 (Bethesda)">
        <title>Genomic diversity, chromosomal rearrangements, and interspecies hybridization in the ogataea polymorpha species complex.</title>
        <authorList>
            <person name="Hanson S.J."/>
            <person name="Cinneide E.O."/>
            <person name="Salzberg L.I."/>
            <person name="Wolfe K.H."/>
            <person name="McGowan J."/>
            <person name="Fitzpatrick D.A."/>
            <person name="Matlin K."/>
        </authorList>
    </citation>
    <scope>NUCLEOTIDE SEQUENCE</scope>
    <source>
        <strain evidence="1">83-405-1</strain>
    </source>
</reference>
<dbReference type="EMBL" id="JAHLUH010000004">
    <property type="protein sequence ID" value="KAG7728800.1"/>
    <property type="molecule type" value="Genomic_DNA"/>
</dbReference>
<accession>A0AAN6I1R1</accession>
<protein>
    <submittedName>
        <fullName evidence="1">Uncharacterized protein</fullName>
    </submittedName>
</protein>